<dbReference type="GO" id="GO:0035251">
    <property type="term" value="F:UDP-glucosyltransferase activity"/>
    <property type="evidence" value="ECO:0007669"/>
    <property type="project" value="InterPro"/>
</dbReference>
<keyword evidence="1" id="KW-1185">Reference proteome</keyword>
<name>A0A6P6TC15_COFAR</name>
<proteinExistence type="predicted"/>
<dbReference type="Gene3D" id="3.40.50.2000">
    <property type="entry name" value="Glycogen Phosphorylase B"/>
    <property type="match status" value="2"/>
</dbReference>
<sequence length="247" mass="27685">MLINGTDPRSKAEDFMVPPKWVAFQTKVVYKIHETNSVLRIVNPNVSGVSDAYRVGMMTRDSDAVIVRHCLKLLNEIHPTPVMPLGLVPPHSRIDNKIDDEMNDEAWFPIKEWLNGQNRASVLYVALGSEVPPSQTDISELALELSGVPFFWVLRKPPGFSESESVQLPDKFKERVQDKQLGIEVARSGQDGSYSRNSVAQTIRSIMVKEEGKIIRDKAKEMSGVAGNKELHDAYINKFLELLGLIS</sequence>
<gene>
    <name evidence="2" type="primary">LOC113699512</name>
</gene>
<dbReference type="SUPFAM" id="SSF53756">
    <property type="entry name" value="UDP-Glycosyltransferase/glycogen phosphorylase"/>
    <property type="match status" value="1"/>
</dbReference>
<accession>A0A6P6TC15</accession>
<organism evidence="1 2">
    <name type="scientific">Coffea arabica</name>
    <name type="common">Arabian coffee</name>
    <dbReference type="NCBI Taxonomy" id="13443"/>
    <lineage>
        <taxon>Eukaryota</taxon>
        <taxon>Viridiplantae</taxon>
        <taxon>Streptophyta</taxon>
        <taxon>Embryophyta</taxon>
        <taxon>Tracheophyta</taxon>
        <taxon>Spermatophyta</taxon>
        <taxon>Magnoliopsida</taxon>
        <taxon>eudicotyledons</taxon>
        <taxon>Gunneridae</taxon>
        <taxon>Pentapetalae</taxon>
        <taxon>asterids</taxon>
        <taxon>lamiids</taxon>
        <taxon>Gentianales</taxon>
        <taxon>Rubiaceae</taxon>
        <taxon>Ixoroideae</taxon>
        <taxon>Gardenieae complex</taxon>
        <taxon>Bertiereae - Coffeeae clade</taxon>
        <taxon>Coffeeae</taxon>
        <taxon>Coffea</taxon>
    </lineage>
</organism>
<dbReference type="GeneID" id="113699512"/>
<reference evidence="1" key="1">
    <citation type="journal article" date="2025" name="Foods">
        <title>Unveiling the Microbial Signatures of Arabica Coffee Cherries: Insights into Ripeness Specific Diversity, Functional Traits, and Implications for Quality and Safety.</title>
        <authorList>
            <consortium name="RefSeq"/>
            <person name="Tenea G.N."/>
            <person name="Cifuentes V."/>
            <person name="Reyes P."/>
            <person name="Cevallos-Vallejos M."/>
        </authorList>
    </citation>
    <scope>NUCLEOTIDE SEQUENCE [LARGE SCALE GENOMIC DNA]</scope>
</reference>
<evidence type="ECO:0000313" key="1">
    <source>
        <dbReference type="Proteomes" id="UP001652660"/>
    </source>
</evidence>
<protein>
    <submittedName>
        <fullName evidence="2">UDP-glycosyltransferase 91D2-like</fullName>
    </submittedName>
</protein>
<dbReference type="InterPro" id="IPR050481">
    <property type="entry name" value="UDP-glycosyltransf_plant"/>
</dbReference>
<dbReference type="PANTHER" id="PTHR48049">
    <property type="entry name" value="GLYCOSYLTRANSFERASE"/>
    <property type="match status" value="1"/>
</dbReference>
<reference evidence="2" key="2">
    <citation type="submission" date="2025-08" db="UniProtKB">
        <authorList>
            <consortium name="RefSeq"/>
        </authorList>
    </citation>
    <scope>IDENTIFICATION</scope>
    <source>
        <tissue evidence="2">Leaves</tissue>
    </source>
</reference>
<dbReference type="RefSeq" id="XP_027075680.1">
    <property type="nucleotide sequence ID" value="XM_027219879.2"/>
</dbReference>
<dbReference type="Proteomes" id="UP001652660">
    <property type="component" value="Chromosome 7c"/>
</dbReference>
<dbReference type="OrthoDB" id="1740195at2759"/>
<evidence type="ECO:0000313" key="2">
    <source>
        <dbReference type="RefSeq" id="XP_027075680.1"/>
    </source>
</evidence>
<dbReference type="AlphaFoldDB" id="A0A6P6TC15"/>
<dbReference type="PANTHER" id="PTHR48049:SF60">
    <property type="entry name" value="UDP-GLYCOSYLTRANSFERASE 91B1"/>
    <property type="match status" value="1"/>
</dbReference>